<keyword evidence="7" id="KW-0436">Ligase</keyword>
<dbReference type="Gene3D" id="3.10.310.40">
    <property type="match status" value="1"/>
</dbReference>
<dbReference type="SUPFAM" id="SSF50447">
    <property type="entry name" value="Translation proteins"/>
    <property type="match status" value="1"/>
</dbReference>
<comment type="subcellular location">
    <subcellularLocation>
        <location evidence="2">Cytoplasm</location>
    </subcellularLocation>
</comment>
<organism evidence="7 8">
    <name type="scientific">Cytobacillus purgationiresistens</name>
    <dbReference type="NCBI Taxonomy" id="863449"/>
    <lineage>
        <taxon>Bacteria</taxon>
        <taxon>Bacillati</taxon>
        <taxon>Bacillota</taxon>
        <taxon>Bacilli</taxon>
        <taxon>Bacillales</taxon>
        <taxon>Bacillaceae</taxon>
        <taxon>Cytobacillus</taxon>
    </lineage>
</organism>
<dbReference type="InterPro" id="IPR012947">
    <property type="entry name" value="tRNA_SAD"/>
</dbReference>
<sequence length="396" mass="44261">MQKLYYNDAYIKTFQALLQNQQEDEEGRLYAVLNQTGFYPTGGGQPHDTGELNGARVTDVEEVEGEIRHYIDTPIQENEVTGVIDWDRRLDHMQQHAGQHILSAAFAETLGVITVGFHLGKELVTIDLDTKELSEEQAAEAEERANQIILENRPIELRWVDAADLDQYPLRKQPTVQENIRLVIIPEFDYNGCGGTHPSTTGQVSAIKILDWERQKKQTRLTFVCGGRVLTQLHKKHTTVKQVSQLLSASEEELAKATARMIAHSKSVEKELEDARNELLNFEGVELLKEVSLQGESKVLGKIFQNRSIQELQNLARQMTAEAPEAIIFLINESDEKLQFVCARGSEPGFSMKEIVAELLLMIDGRGGGNEKFAQGGGEASVSSESLLDKALSYVI</sequence>
<evidence type="ECO:0000256" key="5">
    <source>
        <dbReference type="SAM" id="Coils"/>
    </source>
</evidence>
<reference evidence="7 8" key="1">
    <citation type="submission" date="2023-07" db="EMBL/GenBank/DDBJ databases">
        <title>Genomic Encyclopedia of Type Strains, Phase IV (KMG-IV): sequencing the most valuable type-strain genomes for metagenomic binning, comparative biology and taxonomic classification.</title>
        <authorList>
            <person name="Goeker M."/>
        </authorList>
    </citation>
    <scope>NUCLEOTIDE SEQUENCE [LARGE SCALE GENOMIC DNA]</scope>
    <source>
        <strain evidence="7 8">DSM 23494</strain>
    </source>
</reference>
<evidence type="ECO:0000313" key="7">
    <source>
        <dbReference type="EMBL" id="MDQ0270528.1"/>
    </source>
</evidence>
<name>A0ABU0AJD7_9BACI</name>
<comment type="cofactor">
    <cofactor evidence="1">
        <name>Zn(2+)</name>
        <dbReference type="ChEBI" id="CHEBI:29105"/>
    </cofactor>
</comment>
<dbReference type="Proteomes" id="UP001238088">
    <property type="component" value="Unassembled WGS sequence"/>
</dbReference>
<dbReference type="Pfam" id="PF07973">
    <property type="entry name" value="tRNA_SAD"/>
    <property type="match status" value="1"/>
</dbReference>
<proteinExistence type="predicted"/>
<feature type="domain" description="Alanyl-transfer RNA synthetases family profile" evidence="6">
    <location>
        <begin position="1"/>
        <end position="236"/>
    </location>
</feature>
<dbReference type="EMBL" id="JAUSUB010000009">
    <property type="protein sequence ID" value="MDQ0270528.1"/>
    <property type="molecule type" value="Genomic_DNA"/>
</dbReference>
<dbReference type="SUPFAM" id="SSF55186">
    <property type="entry name" value="ThrRS/AlaRS common domain"/>
    <property type="match status" value="1"/>
</dbReference>
<dbReference type="InterPro" id="IPR009000">
    <property type="entry name" value="Transl_B-barrel_sf"/>
</dbReference>
<keyword evidence="5" id="KW-0175">Coiled coil</keyword>
<dbReference type="PANTHER" id="PTHR43462:SF1">
    <property type="entry name" value="ALANYL-TRNA EDITING PROTEIN AARSD1"/>
    <property type="match status" value="1"/>
</dbReference>
<accession>A0ABU0AJD7</accession>
<evidence type="ECO:0000313" key="8">
    <source>
        <dbReference type="Proteomes" id="UP001238088"/>
    </source>
</evidence>
<evidence type="ECO:0000256" key="3">
    <source>
        <dbReference type="ARBA" id="ARBA00022723"/>
    </source>
</evidence>
<keyword evidence="3" id="KW-0479">Metal-binding</keyword>
<evidence type="ECO:0000259" key="6">
    <source>
        <dbReference type="PROSITE" id="PS50860"/>
    </source>
</evidence>
<dbReference type="InterPro" id="IPR003156">
    <property type="entry name" value="DHHA1_dom"/>
</dbReference>
<dbReference type="Gene3D" id="3.30.980.10">
    <property type="entry name" value="Threonyl-trna Synthetase, Chain A, domain 2"/>
    <property type="match status" value="1"/>
</dbReference>
<dbReference type="Pfam" id="PF02272">
    <property type="entry name" value="DHHA1"/>
    <property type="match status" value="1"/>
</dbReference>
<dbReference type="InterPro" id="IPR051335">
    <property type="entry name" value="Alanyl-tRNA_Editing_Enzymes"/>
</dbReference>
<gene>
    <name evidence="7" type="ORF">J2S17_002403</name>
</gene>
<dbReference type="PROSITE" id="PS50860">
    <property type="entry name" value="AA_TRNA_LIGASE_II_ALA"/>
    <property type="match status" value="1"/>
</dbReference>
<dbReference type="PANTHER" id="PTHR43462">
    <property type="entry name" value="ALANYL-TRNA EDITING PROTEIN"/>
    <property type="match status" value="1"/>
</dbReference>
<evidence type="ECO:0000256" key="2">
    <source>
        <dbReference type="ARBA" id="ARBA00004496"/>
    </source>
</evidence>
<dbReference type="EC" id="6.1.1.7" evidence="7"/>
<feature type="coiled-coil region" evidence="5">
    <location>
        <begin position="240"/>
        <end position="285"/>
    </location>
</feature>
<dbReference type="GO" id="GO:0004813">
    <property type="term" value="F:alanine-tRNA ligase activity"/>
    <property type="evidence" value="ECO:0007669"/>
    <property type="project" value="UniProtKB-EC"/>
</dbReference>
<dbReference type="SMART" id="SM00863">
    <property type="entry name" value="tRNA_SAD"/>
    <property type="match status" value="1"/>
</dbReference>
<evidence type="ECO:0000256" key="1">
    <source>
        <dbReference type="ARBA" id="ARBA00001947"/>
    </source>
</evidence>
<keyword evidence="4" id="KW-0862">Zinc</keyword>
<comment type="caution">
    <text evidence="7">The sequence shown here is derived from an EMBL/GenBank/DDBJ whole genome shotgun (WGS) entry which is preliminary data.</text>
</comment>
<dbReference type="Gene3D" id="2.40.30.130">
    <property type="match status" value="1"/>
</dbReference>
<dbReference type="RefSeq" id="WP_307475033.1">
    <property type="nucleotide sequence ID" value="NZ_JAUSUB010000009.1"/>
</dbReference>
<keyword evidence="8" id="KW-1185">Reference proteome</keyword>
<dbReference type="InterPro" id="IPR018163">
    <property type="entry name" value="Thr/Ala-tRNA-synth_IIc_edit"/>
</dbReference>
<dbReference type="InterPro" id="IPR018165">
    <property type="entry name" value="Ala-tRNA-synth_IIc_core"/>
</dbReference>
<evidence type="ECO:0000256" key="4">
    <source>
        <dbReference type="ARBA" id="ARBA00022833"/>
    </source>
</evidence>
<protein>
    <submittedName>
        <fullName evidence="7">Alanyl-tRNA synthetase</fullName>
        <ecNumber evidence="7">6.1.1.7</ecNumber>
    </submittedName>
</protein>